<keyword evidence="3" id="KW-1185">Reference proteome</keyword>
<protein>
    <submittedName>
        <fullName evidence="2">Uncharacterized protein</fullName>
    </submittedName>
</protein>
<comment type="caution">
    <text evidence="2">The sequence shown here is derived from an EMBL/GenBank/DDBJ whole genome shotgun (WGS) entry which is preliminary data.</text>
</comment>
<feature type="region of interest" description="Disordered" evidence="1">
    <location>
        <begin position="45"/>
        <end position="64"/>
    </location>
</feature>
<sequence length="88" mass="10406">MPWKRTTSNFFRSLDMRSDRRANDFRELTARTESAADLDLSLKAGRRRNRRRAETPSMESETTTFESGLTYVDLQQEERSEAKLLRLF</sequence>
<accession>A0A7J0FAS0</accession>
<proteinExistence type="predicted"/>
<evidence type="ECO:0000256" key="1">
    <source>
        <dbReference type="SAM" id="MobiDB-lite"/>
    </source>
</evidence>
<evidence type="ECO:0000313" key="3">
    <source>
        <dbReference type="Proteomes" id="UP000585474"/>
    </source>
</evidence>
<evidence type="ECO:0000313" key="2">
    <source>
        <dbReference type="EMBL" id="GFY94997.1"/>
    </source>
</evidence>
<organism evidence="2 3">
    <name type="scientific">Actinidia rufa</name>
    <dbReference type="NCBI Taxonomy" id="165716"/>
    <lineage>
        <taxon>Eukaryota</taxon>
        <taxon>Viridiplantae</taxon>
        <taxon>Streptophyta</taxon>
        <taxon>Embryophyta</taxon>
        <taxon>Tracheophyta</taxon>
        <taxon>Spermatophyta</taxon>
        <taxon>Magnoliopsida</taxon>
        <taxon>eudicotyledons</taxon>
        <taxon>Gunneridae</taxon>
        <taxon>Pentapetalae</taxon>
        <taxon>asterids</taxon>
        <taxon>Ericales</taxon>
        <taxon>Actinidiaceae</taxon>
        <taxon>Actinidia</taxon>
    </lineage>
</organism>
<dbReference type="Proteomes" id="UP000585474">
    <property type="component" value="Unassembled WGS sequence"/>
</dbReference>
<reference evidence="2 3" key="1">
    <citation type="submission" date="2019-07" db="EMBL/GenBank/DDBJ databases">
        <title>De Novo Assembly of kiwifruit Actinidia rufa.</title>
        <authorList>
            <person name="Sugita-Konishi S."/>
            <person name="Sato K."/>
            <person name="Mori E."/>
            <person name="Abe Y."/>
            <person name="Kisaki G."/>
            <person name="Hamano K."/>
            <person name="Suezawa K."/>
            <person name="Otani M."/>
            <person name="Fukuda T."/>
            <person name="Manabe T."/>
            <person name="Gomi K."/>
            <person name="Tabuchi M."/>
            <person name="Akimitsu K."/>
            <person name="Kataoka I."/>
        </authorList>
    </citation>
    <scope>NUCLEOTIDE SEQUENCE [LARGE SCALE GENOMIC DNA]</scope>
    <source>
        <strain evidence="3">cv. Fuchu</strain>
    </source>
</reference>
<dbReference type="EMBL" id="BJWL01000010">
    <property type="protein sequence ID" value="GFY94997.1"/>
    <property type="molecule type" value="Genomic_DNA"/>
</dbReference>
<dbReference type="AlphaFoldDB" id="A0A7J0FAS0"/>
<gene>
    <name evidence="2" type="ORF">Acr_10g0003820</name>
</gene>
<name>A0A7J0FAS0_9ERIC</name>